<dbReference type="RefSeq" id="XP_033174866.1">
    <property type="nucleotide sequence ID" value="XM_033318975.1"/>
</dbReference>
<evidence type="ECO:0000313" key="2">
    <source>
        <dbReference type="Proteomes" id="UP000515180"/>
    </source>
</evidence>
<reference evidence="3" key="1">
    <citation type="submission" date="2025-08" db="UniProtKB">
        <authorList>
            <consortium name="RefSeq"/>
        </authorList>
    </citation>
    <scope>IDENTIFICATION</scope>
</reference>
<accession>A0A6P8LM01</accession>
<sequence>MMSRAIDNRYDVLLFRSDAYSIGTGIRDVDRSDESRRQQRRRRRRRRRRRQSDPVNAGEGEAEQLGVYDQLQRWTSRLFFILMESIDIIGLASDYGFCHYHLVKWCWM</sequence>
<evidence type="ECO:0000256" key="1">
    <source>
        <dbReference type="SAM" id="MobiDB-lite"/>
    </source>
</evidence>
<dbReference type="Proteomes" id="UP000515180">
    <property type="component" value="Unplaced"/>
</dbReference>
<proteinExistence type="predicted"/>
<feature type="compositionally biased region" description="Basic residues" evidence="1">
    <location>
        <begin position="38"/>
        <end position="50"/>
    </location>
</feature>
<dbReference type="GeneID" id="112212206"/>
<feature type="region of interest" description="Disordered" evidence="1">
    <location>
        <begin position="28"/>
        <end position="58"/>
    </location>
</feature>
<dbReference type="AlphaFoldDB" id="A0A6P8LM01"/>
<evidence type="ECO:0000313" key="3">
    <source>
        <dbReference type="RefSeq" id="XP_033174866.1"/>
    </source>
</evidence>
<organism evidence="2 3">
    <name type="scientific">Bombus impatiens</name>
    <name type="common">Bumblebee</name>
    <dbReference type="NCBI Taxonomy" id="132113"/>
    <lineage>
        <taxon>Eukaryota</taxon>
        <taxon>Metazoa</taxon>
        <taxon>Ecdysozoa</taxon>
        <taxon>Arthropoda</taxon>
        <taxon>Hexapoda</taxon>
        <taxon>Insecta</taxon>
        <taxon>Pterygota</taxon>
        <taxon>Neoptera</taxon>
        <taxon>Endopterygota</taxon>
        <taxon>Hymenoptera</taxon>
        <taxon>Apocrita</taxon>
        <taxon>Aculeata</taxon>
        <taxon>Apoidea</taxon>
        <taxon>Anthophila</taxon>
        <taxon>Apidae</taxon>
        <taxon>Bombus</taxon>
        <taxon>Pyrobombus</taxon>
    </lineage>
</organism>
<keyword evidence="2" id="KW-1185">Reference proteome</keyword>
<gene>
    <name evidence="3" type="primary">LOC112212206</name>
</gene>
<name>A0A6P8LM01_BOMIM</name>
<feature type="compositionally biased region" description="Basic and acidic residues" evidence="1">
    <location>
        <begin position="28"/>
        <end position="37"/>
    </location>
</feature>
<protein>
    <submittedName>
        <fullName evidence="3">Uncharacterized protein LOC112212206</fullName>
    </submittedName>
</protein>